<organism evidence="2 3">
    <name type="scientific">Pedobacter yulinensis</name>
    <dbReference type="NCBI Taxonomy" id="2126353"/>
    <lineage>
        <taxon>Bacteria</taxon>
        <taxon>Pseudomonadati</taxon>
        <taxon>Bacteroidota</taxon>
        <taxon>Sphingobacteriia</taxon>
        <taxon>Sphingobacteriales</taxon>
        <taxon>Sphingobacteriaceae</taxon>
        <taxon>Pedobacter</taxon>
    </lineage>
</organism>
<dbReference type="PANTHER" id="PTHR46825:SF9">
    <property type="entry name" value="BETA-LACTAMASE-RELATED DOMAIN-CONTAINING PROTEIN"/>
    <property type="match status" value="1"/>
</dbReference>
<name>A0A2T3HH81_9SPHI</name>
<dbReference type="OrthoDB" id="9793489at2"/>
<evidence type="ECO:0000259" key="1">
    <source>
        <dbReference type="Pfam" id="PF00144"/>
    </source>
</evidence>
<dbReference type="AlphaFoldDB" id="A0A2T3HH81"/>
<protein>
    <recommendedName>
        <fullName evidence="1">Beta-lactamase-related domain-containing protein</fullName>
    </recommendedName>
</protein>
<sequence length="146" mass="16611">MINHTSGLQSYGSVPTTRPLKDIDVLRIVARQDSTNFKPGTKFSYSNTAYVLLGLIVEKASGLRFDEFVRRHIFKPLRMYNSTFNNLEGRISNRAYGYNPKNGKLVVDDQSSARYLQGDGGIYSSIDDFYHWDQALYAEKLSESKP</sequence>
<dbReference type="EMBL" id="PYLS01000008">
    <property type="protein sequence ID" value="PST81805.1"/>
    <property type="molecule type" value="Genomic_DNA"/>
</dbReference>
<proteinExistence type="predicted"/>
<evidence type="ECO:0000313" key="2">
    <source>
        <dbReference type="EMBL" id="PST81805.1"/>
    </source>
</evidence>
<dbReference type="InterPro" id="IPR050491">
    <property type="entry name" value="AmpC-like"/>
</dbReference>
<dbReference type="PANTHER" id="PTHR46825">
    <property type="entry name" value="D-ALANYL-D-ALANINE-CARBOXYPEPTIDASE/ENDOPEPTIDASE AMPH"/>
    <property type="match status" value="1"/>
</dbReference>
<dbReference type="Gene3D" id="3.40.710.10">
    <property type="entry name" value="DD-peptidase/beta-lactamase superfamily"/>
    <property type="match status" value="1"/>
</dbReference>
<feature type="domain" description="Beta-lactamase-related" evidence="1">
    <location>
        <begin position="3"/>
        <end position="134"/>
    </location>
</feature>
<dbReference type="Proteomes" id="UP000240912">
    <property type="component" value="Unassembled WGS sequence"/>
</dbReference>
<comment type="caution">
    <text evidence="2">The sequence shown here is derived from an EMBL/GenBank/DDBJ whole genome shotgun (WGS) entry which is preliminary data.</text>
</comment>
<evidence type="ECO:0000313" key="3">
    <source>
        <dbReference type="Proteomes" id="UP000240912"/>
    </source>
</evidence>
<gene>
    <name evidence="2" type="ORF">C7T94_18220</name>
</gene>
<keyword evidence="3" id="KW-1185">Reference proteome</keyword>
<dbReference type="Pfam" id="PF00144">
    <property type="entry name" value="Beta-lactamase"/>
    <property type="match status" value="1"/>
</dbReference>
<dbReference type="InterPro" id="IPR012338">
    <property type="entry name" value="Beta-lactam/transpept-like"/>
</dbReference>
<accession>A0A2T3HH81</accession>
<reference evidence="2 3" key="1">
    <citation type="submission" date="2018-03" db="EMBL/GenBank/DDBJ databases">
        <authorList>
            <person name="Keele B.F."/>
        </authorList>
    </citation>
    <scope>NUCLEOTIDE SEQUENCE [LARGE SCALE GENOMIC DNA]</scope>
    <source>
        <strain evidence="2 3">YL28-9</strain>
    </source>
</reference>
<dbReference type="SUPFAM" id="SSF56601">
    <property type="entry name" value="beta-lactamase/transpeptidase-like"/>
    <property type="match status" value="1"/>
</dbReference>
<dbReference type="RefSeq" id="WP_107217360.1">
    <property type="nucleotide sequence ID" value="NZ_KZ686272.1"/>
</dbReference>
<dbReference type="InterPro" id="IPR001466">
    <property type="entry name" value="Beta-lactam-related"/>
</dbReference>